<dbReference type="AlphaFoldDB" id="A0A518CI29"/>
<reference evidence="3 4" key="1">
    <citation type="submission" date="2019-02" db="EMBL/GenBank/DDBJ databases">
        <title>Deep-cultivation of Planctomycetes and their phenomic and genomic characterization uncovers novel biology.</title>
        <authorList>
            <person name="Wiegand S."/>
            <person name="Jogler M."/>
            <person name="Boedeker C."/>
            <person name="Pinto D."/>
            <person name="Vollmers J."/>
            <person name="Rivas-Marin E."/>
            <person name="Kohn T."/>
            <person name="Peeters S.H."/>
            <person name="Heuer A."/>
            <person name="Rast P."/>
            <person name="Oberbeckmann S."/>
            <person name="Bunk B."/>
            <person name="Jeske O."/>
            <person name="Meyerdierks A."/>
            <person name="Storesund J.E."/>
            <person name="Kallscheuer N."/>
            <person name="Luecker S."/>
            <person name="Lage O.M."/>
            <person name="Pohl T."/>
            <person name="Merkel B.J."/>
            <person name="Hornburger P."/>
            <person name="Mueller R.-W."/>
            <person name="Bruemmer F."/>
            <person name="Labrenz M."/>
            <person name="Spormann A.M."/>
            <person name="Op den Camp H."/>
            <person name="Overmann J."/>
            <person name="Amann R."/>
            <person name="Jetten M.S.M."/>
            <person name="Mascher T."/>
            <person name="Medema M.H."/>
            <person name="Devos D.P."/>
            <person name="Kaster A.-K."/>
            <person name="Ovreas L."/>
            <person name="Rohde M."/>
            <person name="Galperin M.Y."/>
            <person name="Jogler C."/>
        </authorList>
    </citation>
    <scope>NUCLEOTIDE SEQUENCE [LARGE SCALE GENOMIC DNA]</scope>
    <source>
        <strain evidence="3 4">Pla110</strain>
    </source>
</reference>
<evidence type="ECO:0000256" key="1">
    <source>
        <dbReference type="SAM" id="MobiDB-lite"/>
    </source>
</evidence>
<keyword evidence="4" id="KW-1185">Reference proteome</keyword>
<organism evidence="3 4">
    <name type="scientific">Polystyrenella longa</name>
    <dbReference type="NCBI Taxonomy" id="2528007"/>
    <lineage>
        <taxon>Bacteria</taxon>
        <taxon>Pseudomonadati</taxon>
        <taxon>Planctomycetota</taxon>
        <taxon>Planctomycetia</taxon>
        <taxon>Planctomycetales</taxon>
        <taxon>Planctomycetaceae</taxon>
        <taxon>Polystyrenella</taxon>
    </lineage>
</organism>
<keyword evidence="2" id="KW-1133">Transmembrane helix</keyword>
<evidence type="ECO:0000256" key="2">
    <source>
        <dbReference type="SAM" id="Phobius"/>
    </source>
</evidence>
<gene>
    <name evidence="3" type="ORF">Pla110_05860</name>
</gene>
<keyword evidence="2" id="KW-0472">Membrane</keyword>
<feature type="region of interest" description="Disordered" evidence="1">
    <location>
        <begin position="1"/>
        <end position="22"/>
    </location>
</feature>
<feature type="transmembrane region" description="Helical" evidence="2">
    <location>
        <begin position="64"/>
        <end position="83"/>
    </location>
</feature>
<name>A0A518CI29_9PLAN</name>
<evidence type="ECO:0000313" key="3">
    <source>
        <dbReference type="EMBL" id="QDU78882.1"/>
    </source>
</evidence>
<accession>A0A518CI29</accession>
<dbReference type="Proteomes" id="UP000317178">
    <property type="component" value="Chromosome"/>
</dbReference>
<keyword evidence="2" id="KW-0812">Transmembrane</keyword>
<dbReference type="KEGG" id="plon:Pla110_05860"/>
<dbReference type="OrthoDB" id="292190at2"/>
<dbReference type="EMBL" id="CP036281">
    <property type="protein sequence ID" value="QDU78882.1"/>
    <property type="molecule type" value="Genomic_DNA"/>
</dbReference>
<dbReference type="RefSeq" id="WP_144992964.1">
    <property type="nucleotide sequence ID" value="NZ_CP036281.1"/>
</dbReference>
<protein>
    <recommendedName>
        <fullName evidence="5">Zinc-ribbon domain-containing protein</fullName>
    </recommendedName>
</protein>
<evidence type="ECO:0008006" key="5">
    <source>
        <dbReference type="Google" id="ProtNLM"/>
    </source>
</evidence>
<sequence length="86" mass="9987">MYNEDDEIYGDEDDVPLDNEDDEREIACPDCGRMIYEDVDVCPYCGYFILDSDRTYPSLLNASWFRWLGLLGIIAVVFVLTVMQVF</sequence>
<proteinExistence type="predicted"/>
<evidence type="ECO:0000313" key="4">
    <source>
        <dbReference type="Proteomes" id="UP000317178"/>
    </source>
</evidence>